<gene>
    <name evidence="4" type="ORF">SAMN02746065_105145</name>
</gene>
<accession>A0A1W2AJK6</accession>
<dbReference type="Pfam" id="PF06253">
    <property type="entry name" value="MTTB"/>
    <property type="match status" value="1"/>
</dbReference>
<reference evidence="4 5" key="1">
    <citation type="submission" date="2017-04" db="EMBL/GenBank/DDBJ databases">
        <authorList>
            <person name="Afonso C.L."/>
            <person name="Miller P.J."/>
            <person name="Scott M.A."/>
            <person name="Spackman E."/>
            <person name="Goraichik I."/>
            <person name="Dimitrov K.M."/>
            <person name="Suarez D.L."/>
            <person name="Swayne D.E."/>
        </authorList>
    </citation>
    <scope>NUCLEOTIDE SEQUENCE [LARGE SCALE GENOMIC DNA]</scope>
    <source>
        <strain evidence="4 5">DSM 3385</strain>
    </source>
</reference>
<evidence type="ECO:0000313" key="5">
    <source>
        <dbReference type="Proteomes" id="UP000192418"/>
    </source>
</evidence>
<organism evidence="4 5">
    <name type="scientific">Desulfocicer vacuolatum DSM 3385</name>
    <dbReference type="NCBI Taxonomy" id="1121400"/>
    <lineage>
        <taxon>Bacteria</taxon>
        <taxon>Pseudomonadati</taxon>
        <taxon>Thermodesulfobacteriota</taxon>
        <taxon>Desulfobacteria</taxon>
        <taxon>Desulfobacterales</taxon>
        <taxon>Desulfobacteraceae</taxon>
        <taxon>Desulfocicer</taxon>
    </lineage>
</organism>
<dbReference type="GO" id="GO:0015948">
    <property type="term" value="P:methanogenesis"/>
    <property type="evidence" value="ECO:0007669"/>
    <property type="project" value="InterPro"/>
</dbReference>
<keyword evidence="3 4" id="KW-0808">Transferase</keyword>
<evidence type="ECO:0000256" key="1">
    <source>
        <dbReference type="ARBA" id="ARBA00007137"/>
    </source>
</evidence>
<evidence type="ECO:0000313" key="4">
    <source>
        <dbReference type="EMBL" id="SMC60856.1"/>
    </source>
</evidence>
<dbReference type="Proteomes" id="UP000192418">
    <property type="component" value="Unassembled WGS sequence"/>
</dbReference>
<proteinExistence type="inferred from homology"/>
<name>A0A1W2AJK6_9BACT</name>
<keyword evidence="5" id="KW-1185">Reference proteome</keyword>
<dbReference type="InterPro" id="IPR010426">
    <property type="entry name" value="MTTB_MeTrfase"/>
</dbReference>
<evidence type="ECO:0000256" key="3">
    <source>
        <dbReference type="ARBA" id="ARBA00022679"/>
    </source>
</evidence>
<dbReference type="InterPro" id="IPR038601">
    <property type="entry name" value="MttB-like_sf"/>
</dbReference>
<dbReference type="Gene3D" id="3.20.20.480">
    <property type="entry name" value="Trimethylamine methyltransferase-like"/>
    <property type="match status" value="1"/>
</dbReference>
<dbReference type="STRING" id="1121400.SAMN02746065_105145"/>
<sequence length="146" mass="16601">MAGANLIYGLGMLESGVTFDYGQLVMDNEFAEMIKHVVNGIPVSEDTLAVDLISKVGPFNQFITEKHTFQNMRTMSQPKLIDRRVRDKWKAAGGQTMHERALDKARDILKNHKPTPLSDEVRSQMRSIVENVEADIQEEKEREAKK</sequence>
<dbReference type="GO" id="GO:0032259">
    <property type="term" value="P:methylation"/>
    <property type="evidence" value="ECO:0007669"/>
    <property type="project" value="UniProtKB-KW"/>
</dbReference>
<evidence type="ECO:0000256" key="2">
    <source>
        <dbReference type="ARBA" id="ARBA00022603"/>
    </source>
</evidence>
<keyword evidence="2 4" id="KW-0489">Methyltransferase</keyword>
<protein>
    <submittedName>
        <fullName evidence="4">Trimethylamine---corrinoid protein Co-methyltransferase</fullName>
    </submittedName>
</protein>
<dbReference type="AlphaFoldDB" id="A0A1W2AJK6"/>
<dbReference type="GO" id="GO:0008168">
    <property type="term" value="F:methyltransferase activity"/>
    <property type="evidence" value="ECO:0007669"/>
    <property type="project" value="UniProtKB-KW"/>
</dbReference>
<comment type="similarity">
    <text evidence="1">Belongs to the trimethylamine methyltransferase family.</text>
</comment>
<dbReference type="EMBL" id="FWXY01000005">
    <property type="protein sequence ID" value="SMC60856.1"/>
    <property type="molecule type" value="Genomic_DNA"/>
</dbReference>